<feature type="region of interest" description="Disordered" evidence="1">
    <location>
        <begin position="1"/>
        <end position="137"/>
    </location>
</feature>
<feature type="compositionally biased region" description="Gly residues" evidence="1">
    <location>
        <begin position="95"/>
        <end position="105"/>
    </location>
</feature>
<proteinExistence type="predicted"/>
<gene>
    <name evidence="2" type="ORF">FRACA_4020002</name>
</gene>
<sequence>MAPAPRRSGSAGRPPPRPARPARAPRSTGTRRRSGFGGRSRSRPADRGAALLPGRTAPGRSDRRPHHACLTGSDIGGGRVLSEGASRVLAVGHHAGPGPGSGRGESGPERKGSPCPPSRRVCGSTTRASRPHSSTPR</sequence>
<name>A0A2I2KWS6_9ACTN</name>
<reference evidence="2 3" key="1">
    <citation type="submission" date="2017-06" db="EMBL/GenBank/DDBJ databases">
        <authorList>
            <person name="Kim H.J."/>
            <person name="Triplett B.A."/>
        </authorList>
    </citation>
    <scope>NUCLEOTIDE SEQUENCE [LARGE SCALE GENOMIC DNA]</scope>
    <source>
        <strain evidence="2">FRACA_ARgP5</strain>
    </source>
</reference>
<evidence type="ECO:0000313" key="3">
    <source>
        <dbReference type="Proteomes" id="UP000234331"/>
    </source>
</evidence>
<evidence type="ECO:0000313" key="2">
    <source>
        <dbReference type="EMBL" id="SNQ50110.1"/>
    </source>
</evidence>
<dbReference type="AlphaFoldDB" id="A0A2I2KWS6"/>
<dbReference type="EMBL" id="FZMO01000338">
    <property type="protein sequence ID" value="SNQ50110.1"/>
    <property type="molecule type" value="Genomic_DNA"/>
</dbReference>
<organism evidence="2 3">
    <name type="scientific">Frankia canadensis</name>
    <dbReference type="NCBI Taxonomy" id="1836972"/>
    <lineage>
        <taxon>Bacteria</taxon>
        <taxon>Bacillati</taxon>
        <taxon>Actinomycetota</taxon>
        <taxon>Actinomycetes</taxon>
        <taxon>Frankiales</taxon>
        <taxon>Frankiaceae</taxon>
        <taxon>Frankia</taxon>
    </lineage>
</organism>
<evidence type="ECO:0000256" key="1">
    <source>
        <dbReference type="SAM" id="MobiDB-lite"/>
    </source>
</evidence>
<accession>A0A2I2KWS6</accession>
<feature type="compositionally biased region" description="Low complexity" evidence="1">
    <location>
        <begin position="1"/>
        <end position="12"/>
    </location>
</feature>
<protein>
    <submittedName>
        <fullName evidence="2">Uncharacterized protein</fullName>
    </submittedName>
</protein>
<keyword evidence="3" id="KW-1185">Reference proteome</keyword>
<feature type="compositionally biased region" description="Polar residues" evidence="1">
    <location>
        <begin position="123"/>
        <end position="137"/>
    </location>
</feature>
<dbReference type="Proteomes" id="UP000234331">
    <property type="component" value="Unassembled WGS sequence"/>
</dbReference>